<comment type="caution">
    <text evidence="1">The sequence shown here is derived from an EMBL/GenBank/DDBJ whole genome shotgun (WGS) entry which is preliminary data.</text>
</comment>
<name>A0A6A9QPA0_ACIIN</name>
<organism evidence="1 2">
    <name type="scientific">Acidianus infernus</name>
    <dbReference type="NCBI Taxonomy" id="12915"/>
    <lineage>
        <taxon>Archaea</taxon>
        <taxon>Thermoproteota</taxon>
        <taxon>Thermoprotei</taxon>
        <taxon>Sulfolobales</taxon>
        <taxon>Sulfolobaceae</taxon>
        <taxon>Acidianus</taxon>
    </lineage>
</organism>
<sequence>MIDVSYEFEYHEKPSVLMEYLSNPENWVKYFKPAKKLEKIGPDEWILYLHWFKTVKSKLTRVISNNESEFIINSLGWPKFKMVLKTYILPAGNATKVRLEFIYDGPLEGTSKKEMEEAYKTLAISLDADIKKYCEENKCYDKKEVDHSEKIVDTVSLKGLKIYEMRTLLKKEIKKSELDEILEKALAYSIDKDVVVIIEDGNEIVKFHFSNGDLVEKEGNLDSLGDTLKVLVKST</sequence>
<keyword evidence="2" id="KW-1185">Reference proteome</keyword>
<dbReference type="RefSeq" id="WP_155863399.1">
    <property type="nucleotide sequence ID" value="NZ_WFIY01000004.1"/>
</dbReference>
<protein>
    <recommendedName>
        <fullName evidence="3">SRPBCC family protein</fullName>
    </recommendedName>
</protein>
<accession>A0A6A9QPA0</accession>
<evidence type="ECO:0008006" key="3">
    <source>
        <dbReference type="Google" id="ProtNLM"/>
    </source>
</evidence>
<proteinExistence type="predicted"/>
<dbReference type="AlphaFoldDB" id="A0A6A9QPA0"/>
<dbReference type="CDD" id="cd07812">
    <property type="entry name" value="SRPBCC"/>
    <property type="match status" value="1"/>
</dbReference>
<evidence type="ECO:0000313" key="2">
    <source>
        <dbReference type="Proteomes" id="UP000440125"/>
    </source>
</evidence>
<evidence type="ECO:0000313" key="1">
    <source>
        <dbReference type="EMBL" id="MUM65027.1"/>
    </source>
</evidence>
<reference evidence="1 2" key="1">
    <citation type="submission" date="2019-10" db="EMBL/GenBank/DDBJ databases">
        <title>Genome Sequences from Six Type Strain Members of the Archaeal Family Sulfolobaceae: Acidianus ambivalens, Acidianus infernus, Metallosphaera prunae, Stygiolobus azoricus, Sulfolobus metallicus, and Sulfurisphaera ohwakuensis.</title>
        <authorList>
            <person name="Counts J.A."/>
            <person name="Kelly R.M."/>
        </authorList>
    </citation>
    <scope>NUCLEOTIDE SEQUENCE [LARGE SCALE GENOMIC DNA]</scope>
    <source>
        <strain evidence="1 2">DSM 3191</strain>
    </source>
</reference>
<gene>
    <name evidence="1" type="ORF">D1867_07185</name>
</gene>
<dbReference type="Proteomes" id="UP000440125">
    <property type="component" value="Unassembled WGS sequence"/>
</dbReference>
<dbReference type="EMBL" id="WFIY01000004">
    <property type="protein sequence ID" value="MUM65027.1"/>
    <property type="molecule type" value="Genomic_DNA"/>
</dbReference>
<dbReference type="SUPFAM" id="SSF55961">
    <property type="entry name" value="Bet v1-like"/>
    <property type="match status" value="1"/>
</dbReference>
<dbReference type="OrthoDB" id="42612at2157"/>